<dbReference type="PANTHER" id="PTHR11102:SF160">
    <property type="entry name" value="ERAD-ASSOCIATED E3 UBIQUITIN-PROTEIN LIGASE COMPONENT HRD3"/>
    <property type="match status" value="1"/>
</dbReference>
<dbReference type="InterPro" id="IPR006597">
    <property type="entry name" value="Sel1-like"/>
</dbReference>
<sequence length="408" mass="43433">MLAATVHFLIHDFGALTMSTLHRLIRPLATRRYRLAAEGKLPPEQRTAALHDAAIARHPEACRHLGAAYLTGRIGGRISHAMAHDWLKKATDCGDVASWYWRACLALSVEDARMAREAASSDDRSGHEATGFLKEDDTGIPSGRAAALEFCRKGRQAGDRPASLLLLRILSMGPGAGTDEGLQALQDAAAFGAPWALTELAEACMAGDIRAVAPGQDAASSVGYWLTKALVPASGAQDGNAPNAGAARAHLLMCRAMETGQVPRSIAGLRLHLKAAADAGLPEAWFRYGVFLLRADRDGLNAEAYLRRAAEAGYSDAAATLGDWLTLACPDAPVHLGYGWYLRAISMGHVGAMLHMSGLVLSGRTSGYTDAQLAGWLREAAARAANDDQRTQALLLTQAYESMKRQAS</sequence>
<reference evidence="2 3" key="1">
    <citation type="submission" date="2015-06" db="EMBL/GenBank/DDBJ databases">
        <title>Improved classification and identification of acetic acid bacteria using matrix-assisted laser desorption/ionization time-of-flight mass spectrometry; Gluconobacter nephelii and Gluconobacter uchimurae are later heterotypic synonyms of Gluconobacter japonicus and Gluconobacter oxydans, respectively.</title>
        <authorList>
            <person name="Li L."/>
            <person name="Cleenwerck I."/>
            <person name="De Vuyst L."/>
            <person name="Vandamme P."/>
        </authorList>
    </citation>
    <scope>NUCLEOTIDE SEQUENCE [LARGE SCALE GENOMIC DNA]</scope>
    <source>
        <strain evidence="2 3">LMG 1764</strain>
    </source>
</reference>
<dbReference type="InterPro" id="IPR011990">
    <property type="entry name" value="TPR-like_helical_dom_sf"/>
</dbReference>
<dbReference type="InterPro" id="IPR050767">
    <property type="entry name" value="Sel1_AlgK"/>
</dbReference>
<dbReference type="PANTHER" id="PTHR11102">
    <property type="entry name" value="SEL-1-LIKE PROTEIN"/>
    <property type="match status" value="1"/>
</dbReference>
<evidence type="ECO:0008006" key="4">
    <source>
        <dbReference type="Google" id="ProtNLM"/>
    </source>
</evidence>
<gene>
    <name evidence="2" type="ORF">AD929_12225</name>
</gene>
<evidence type="ECO:0000313" key="2">
    <source>
        <dbReference type="EMBL" id="KXU99991.1"/>
    </source>
</evidence>
<dbReference type="SMART" id="SM00671">
    <property type="entry name" value="SEL1"/>
    <property type="match status" value="2"/>
</dbReference>
<evidence type="ECO:0000256" key="1">
    <source>
        <dbReference type="SAM" id="MobiDB-lite"/>
    </source>
</evidence>
<name>A0A149QRR7_9PROT</name>
<accession>A0A149QRR7</accession>
<evidence type="ECO:0000313" key="3">
    <source>
        <dbReference type="Proteomes" id="UP000075573"/>
    </source>
</evidence>
<dbReference type="RefSeq" id="WP_062497229.1">
    <property type="nucleotide sequence ID" value="NZ_LHZB01000118.1"/>
</dbReference>
<feature type="compositionally biased region" description="Basic and acidic residues" evidence="1">
    <location>
        <begin position="118"/>
        <end position="137"/>
    </location>
</feature>
<dbReference type="SUPFAM" id="SSF81901">
    <property type="entry name" value="HCP-like"/>
    <property type="match status" value="2"/>
</dbReference>
<dbReference type="PATRIC" id="fig|442.7.peg.3262"/>
<comment type="caution">
    <text evidence="2">The sequence shown here is derived from an EMBL/GenBank/DDBJ whole genome shotgun (WGS) entry which is preliminary data.</text>
</comment>
<protein>
    <recommendedName>
        <fullName evidence="4">Sel1 repeat family protein</fullName>
    </recommendedName>
</protein>
<proteinExistence type="predicted"/>
<dbReference type="Gene3D" id="1.25.40.10">
    <property type="entry name" value="Tetratricopeptide repeat domain"/>
    <property type="match status" value="1"/>
</dbReference>
<organism evidence="2 3">
    <name type="scientific">Gluconobacter potus</name>
    <dbReference type="NCBI Taxonomy" id="2724927"/>
    <lineage>
        <taxon>Bacteria</taxon>
        <taxon>Pseudomonadati</taxon>
        <taxon>Pseudomonadota</taxon>
        <taxon>Alphaproteobacteria</taxon>
        <taxon>Acetobacterales</taxon>
        <taxon>Acetobacteraceae</taxon>
        <taxon>Gluconobacter</taxon>
    </lineage>
</organism>
<feature type="region of interest" description="Disordered" evidence="1">
    <location>
        <begin position="118"/>
        <end position="138"/>
    </location>
</feature>
<dbReference type="EMBL" id="LHZB01000118">
    <property type="protein sequence ID" value="KXU99991.1"/>
    <property type="molecule type" value="Genomic_DNA"/>
</dbReference>
<dbReference type="Proteomes" id="UP000075573">
    <property type="component" value="Unassembled WGS sequence"/>
</dbReference>
<dbReference type="AlphaFoldDB" id="A0A149QRR7"/>